<dbReference type="RefSeq" id="WP_190348787.1">
    <property type="nucleotide sequence ID" value="NZ_BJCE01000122.1"/>
</dbReference>
<organism evidence="1 2">
    <name type="scientific">Sphaerospermopsis reniformis</name>
    <dbReference type="NCBI Taxonomy" id="531300"/>
    <lineage>
        <taxon>Bacteria</taxon>
        <taxon>Bacillati</taxon>
        <taxon>Cyanobacteriota</taxon>
        <taxon>Cyanophyceae</taxon>
        <taxon>Nostocales</taxon>
        <taxon>Aphanizomenonaceae</taxon>
        <taxon>Sphaerospermopsis</taxon>
    </lineage>
</organism>
<comment type="caution">
    <text evidence="1">The sequence shown here is derived from an EMBL/GenBank/DDBJ whole genome shotgun (WGS) entry which is preliminary data.</text>
</comment>
<evidence type="ECO:0000313" key="1">
    <source>
        <dbReference type="EMBL" id="GCL38190.1"/>
    </source>
</evidence>
<dbReference type="EMBL" id="BJCE01000122">
    <property type="protein sequence ID" value="GCL38190.1"/>
    <property type="molecule type" value="Genomic_DNA"/>
</dbReference>
<sequence length="238" mass="27118">MLTVKDPPTDFQLPPHNEAALEGLREAKNVDPAVLAASDSEIATGTSPAGWSRFGLAYKPSVRVEKIARLEKLTTILLEEFKSEGIEIFPVLQVEDKNPIDLFIRFPRKTHLFISIRSLGDREVVYNEAREILQVRKKNKGGLTTWKPCPLLELADYEKWLNKNRSLFDMSSREATKTRTAKVLVLWHPTRKASNLNEHLYAEVGSMRTLALRRKGTMFVIQEEEVTELVKSWLATCN</sequence>
<accession>A0A479ZZF8</accession>
<proteinExistence type="predicted"/>
<dbReference type="Proteomes" id="UP000300142">
    <property type="component" value="Unassembled WGS sequence"/>
</dbReference>
<name>A0A479ZZF8_9CYAN</name>
<protein>
    <submittedName>
        <fullName evidence="1">Uncharacterized protein</fullName>
    </submittedName>
</protein>
<gene>
    <name evidence="1" type="ORF">SR1949_33040</name>
</gene>
<keyword evidence="2" id="KW-1185">Reference proteome</keyword>
<evidence type="ECO:0000313" key="2">
    <source>
        <dbReference type="Proteomes" id="UP000300142"/>
    </source>
</evidence>
<reference evidence="2" key="1">
    <citation type="submission" date="2019-02" db="EMBL/GenBank/DDBJ databases">
        <title>Draft genome sequence of Sphaerospermopsis reniformis NIES-1949.</title>
        <authorList>
            <person name="Yamaguchi H."/>
            <person name="Suzuki S."/>
            <person name="Kawachi M."/>
        </authorList>
    </citation>
    <scope>NUCLEOTIDE SEQUENCE [LARGE SCALE GENOMIC DNA]</scope>
    <source>
        <strain evidence="2">NIES-1949</strain>
    </source>
</reference>
<dbReference type="AlphaFoldDB" id="A0A479ZZF8"/>